<keyword evidence="3 5" id="KW-1133">Transmembrane helix</keyword>
<evidence type="ECO:0000313" key="8">
    <source>
        <dbReference type="Proteomes" id="UP000830639"/>
    </source>
</evidence>
<dbReference type="InterPro" id="IPR023908">
    <property type="entry name" value="xxxLxxG_rpt"/>
</dbReference>
<feature type="transmembrane region" description="Helical" evidence="5">
    <location>
        <begin position="16"/>
        <end position="38"/>
    </location>
</feature>
<dbReference type="NCBIfam" id="TIGR03062">
    <property type="entry name" value="pip_yhgE_Cterm"/>
    <property type="match status" value="1"/>
</dbReference>
<dbReference type="InterPro" id="IPR013525">
    <property type="entry name" value="ABC2_TM"/>
</dbReference>
<dbReference type="InterPro" id="IPR017501">
    <property type="entry name" value="Phage_infect_YhgE_C"/>
</dbReference>
<dbReference type="SUPFAM" id="SSF58104">
    <property type="entry name" value="Methyl-accepting chemotaxis protein (MCP) signaling domain"/>
    <property type="match status" value="1"/>
</dbReference>
<comment type="subcellular location">
    <subcellularLocation>
        <location evidence="1">Membrane</location>
        <topology evidence="1">Multi-pass membrane protein</topology>
    </subcellularLocation>
</comment>
<keyword evidence="8" id="KW-1185">Reference proteome</keyword>
<feature type="transmembrane region" description="Helical" evidence="5">
    <location>
        <begin position="601"/>
        <end position="619"/>
    </location>
</feature>
<dbReference type="NCBIfam" id="TIGR03061">
    <property type="entry name" value="pip_yhgE_Nterm"/>
    <property type="match status" value="1"/>
</dbReference>
<dbReference type="RefSeq" id="WP_248267210.1">
    <property type="nucleotide sequence ID" value="NZ_CP096034.1"/>
</dbReference>
<sequence length="726" mass="78632">MFKQEWKNILKKPMTIATIIAIGLVPMLYSLIFLSAYWNPYNKTEKLSVAIVNNDKGTEFNDKKLNVGKDFVDGLKDNKSFKWKVTNKKQAMEGLNDEKYYLVIELPSNFSKNAATLLDEKPQKMKLNYYTNAGKNYVGAQIGTNAMKEVNANISKEITEQYAKTVFDNFKDIGEGMTKASDGAGKINDGAAKITDGTDVLNKNLKKLNDSMITFENGSTKLKSGATQLSDGIKQSSDGANKLNTGLNALLEGTGTLKAGSSDLNNGLSQLVDGGNKIEAGSSKLEAGSNQLNAGLKQSYAGSSQLQKNEAGFNQNLSTTNDALKSIVNGLKEGSLSKEELQKLQAISNSLDQLSKGSNQIKNGVDQIAAAQGQLYEGSNNLLAGQKELNANLSLFNSKLQEASNGANQLAQGSNALYNGTKELSEGSSLLSFGLGKLNTGGDQLVQGINQLNNGSKQLSDGTNKLYSGSGDLLKGATDLTKGTTELHKSLKDGGDEVNKVKTSDATDKFFAEPTELVSHKLNNVKEYGVGLTPYILSIGLFAGGLMFTSVYPMRKNSIAPTTGLAWFFSKYSVLIFVGIMQSIVADMVLIYGMGLDVKNVWLFVVFTIITSLTFYSLIQFLTVTLGNIGQYLVFVMMLLQIGGTSGTFPISLTPTFFQTIHPYLPMTYAIKGFRELISSSVSKGFVWDQVYYLCGFAALFIILTNVTFAVRVKLSKKKQLSEIEA</sequence>
<dbReference type="NCBIfam" id="TIGR03057">
    <property type="entry name" value="xxxLxxG_by_4"/>
    <property type="match status" value="2"/>
</dbReference>
<evidence type="ECO:0000256" key="4">
    <source>
        <dbReference type="ARBA" id="ARBA00023136"/>
    </source>
</evidence>
<feature type="transmembrane region" description="Helical" evidence="5">
    <location>
        <begin position="631"/>
        <end position="653"/>
    </location>
</feature>
<protein>
    <submittedName>
        <fullName evidence="7">YhgE/Pip domain-containing protein</fullName>
    </submittedName>
</protein>
<feature type="domain" description="ABC-2 type transporter transmembrane" evidence="6">
    <location>
        <begin position="509"/>
        <end position="705"/>
    </location>
</feature>
<accession>A0ABY4JMA6</accession>
<evidence type="ECO:0000256" key="3">
    <source>
        <dbReference type="ARBA" id="ARBA00022989"/>
    </source>
</evidence>
<feature type="domain" description="ABC-2 type transporter transmembrane" evidence="6">
    <location>
        <begin position="18"/>
        <end position="161"/>
    </location>
</feature>
<feature type="transmembrane region" description="Helical" evidence="5">
    <location>
        <begin position="572"/>
        <end position="595"/>
    </location>
</feature>
<dbReference type="Pfam" id="PF12698">
    <property type="entry name" value="ABC2_membrane_3"/>
    <property type="match status" value="2"/>
</dbReference>
<name>A0ABY4JMA6_9BACI</name>
<evidence type="ECO:0000256" key="1">
    <source>
        <dbReference type="ARBA" id="ARBA00004141"/>
    </source>
</evidence>
<dbReference type="Proteomes" id="UP000830639">
    <property type="component" value="Chromosome"/>
</dbReference>
<feature type="transmembrane region" description="Helical" evidence="5">
    <location>
        <begin position="691"/>
        <end position="711"/>
    </location>
</feature>
<dbReference type="Gene3D" id="1.10.287.950">
    <property type="entry name" value="Methyl-accepting chemotaxis protein"/>
    <property type="match status" value="2"/>
</dbReference>
<evidence type="ECO:0000259" key="6">
    <source>
        <dbReference type="Pfam" id="PF12698"/>
    </source>
</evidence>
<dbReference type="PANTHER" id="PTHR43077">
    <property type="entry name" value="TRANSPORT PERMEASE YVFS-RELATED"/>
    <property type="match status" value="1"/>
</dbReference>
<keyword evidence="4 5" id="KW-0472">Membrane</keyword>
<feature type="transmembrane region" description="Helical" evidence="5">
    <location>
        <begin position="532"/>
        <end position="552"/>
    </location>
</feature>
<organism evidence="7 8">
    <name type="scientific">Gottfriedia acidiceleris</name>
    <dbReference type="NCBI Taxonomy" id="371036"/>
    <lineage>
        <taxon>Bacteria</taxon>
        <taxon>Bacillati</taxon>
        <taxon>Bacillota</taxon>
        <taxon>Bacilli</taxon>
        <taxon>Bacillales</taxon>
        <taxon>Bacillaceae</taxon>
        <taxon>Gottfriedia</taxon>
    </lineage>
</organism>
<dbReference type="EMBL" id="CP096034">
    <property type="protein sequence ID" value="UPM53993.1"/>
    <property type="molecule type" value="Genomic_DNA"/>
</dbReference>
<keyword evidence="2 5" id="KW-0812">Transmembrane</keyword>
<evidence type="ECO:0000313" key="7">
    <source>
        <dbReference type="EMBL" id="UPM53993.1"/>
    </source>
</evidence>
<evidence type="ECO:0000256" key="5">
    <source>
        <dbReference type="SAM" id="Phobius"/>
    </source>
</evidence>
<dbReference type="InterPro" id="IPR051328">
    <property type="entry name" value="T7SS_ABC-Transporter"/>
</dbReference>
<reference evidence="7 8" key="1">
    <citation type="submission" date="2022-04" db="EMBL/GenBank/DDBJ databases">
        <title>Mechanism of arsenic methylation and mitigation arsenic toxicity by Bacillus sp. LH14 from an Arsenic-Contaminated Paddy Soil.</title>
        <authorList>
            <person name="Wang D."/>
        </authorList>
    </citation>
    <scope>NUCLEOTIDE SEQUENCE [LARGE SCALE GENOMIC DNA]</scope>
    <source>
        <strain evidence="7 8">LH14</strain>
    </source>
</reference>
<dbReference type="Gene3D" id="3.40.1710.10">
    <property type="entry name" value="abc type-2 transporter like domain"/>
    <property type="match status" value="1"/>
</dbReference>
<evidence type="ECO:0000256" key="2">
    <source>
        <dbReference type="ARBA" id="ARBA00022692"/>
    </source>
</evidence>
<dbReference type="InterPro" id="IPR017500">
    <property type="entry name" value="Phage_infect_YhgE_N"/>
</dbReference>
<proteinExistence type="predicted"/>
<dbReference type="PANTHER" id="PTHR43077:SF5">
    <property type="entry name" value="PHAGE INFECTION PROTEIN"/>
    <property type="match status" value="1"/>
</dbReference>
<gene>
    <name evidence="7" type="ORF">MY490_19950</name>
</gene>